<dbReference type="AlphaFoldDB" id="A0A0B2V686"/>
<keyword evidence="5 13" id="KW-0067">ATP-binding</keyword>
<evidence type="ECO:0000313" key="16">
    <source>
        <dbReference type="Proteomes" id="UP000031036"/>
    </source>
</evidence>
<reference evidence="15 16" key="1">
    <citation type="submission" date="2014-11" db="EMBL/GenBank/DDBJ databases">
        <title>Genetic blueprint of the zoonotic pathogen Toxocara canis.</title>
        <authorList>
            <person name="Zhu X.-Q."/>
            <person name="Korhonen P.K."/>
            <person name="Cai H."/>
            <person name="Young N.D."/>
            <person name="Nejsum P."/>
            <person name="von Samson-Himmelstjerna G."/>
            <person name="Boag P.R."/>
            <person name="Tan P."/>
            <person name="Li Q."/>
            <person name="Min J."/>
            <person name="Yang Y."/>
            <person name="Wang X."/>
            <person name="Fang X."/>
            <person name="Hall R.S."/>
            <person name="Hofmann A."/>
            <person name="Sternberg P.W."/>
            <person name="Jex A.R."/>
            <person name="Gasser R.B."/>
        </authorList>
    </citation>
    <scope>NUCLEOTIDE SEQUENCE [LARGE SCALE GENOMIC DNA]</scope>
    <source>
        <strain evidence="15">PN_DK_2014</strain>
    </source>
</reference>
<evidence type="ECO:0000256" key="11">
    <source>
        <dbReference type="ARBA" id="ARBA00024565"/>
    </source>
</evidence>
<accession>A0A0B2V686</accession>
<comment type="catalytic activity">
    <reaction evidence="11">
        <text>(E)-hexadec-2-enoate + ATP + CoA = (2E)-hexadecenoyl-CoA + AMP + diphosphate</text>
        <dbReference type="Rhea" id="RHEA:36139"/>
        <dbReference type="ChEBI" id="CHEBI:30616"/>
        <dbReference type="ChEBI" id="CHEBI:33019"/>
        <dbReference type="ChEBI" id="CHEBI:57287"/>
        <dbReference type="ChEBI" id="CHEBI:61526"/>
        <dbReference type="ChEBI" id="CHEBI:72745"/>
        <dbReference type="ChEBI" id="CHEBI:456215"/>
    </reaction>
    <physiologicalReaction direction="left-to-right" evidence="11">
        <dbReference type="Rhea" id="RHEA:36140"/>
    </physiologicalReaction>
</comment>
<keyword evidence="3 13" id="KW-0547">Nucleotide-binding</keyword>
<dbReference type="OrthoDB" id="1700726at2759"/>
<gene>
    <name evidence="15" type="primary">Acsl5</name>
    <name evidence="15" type="ORF">Tcan_10516</name>
</gene>
<evidence type="ECO:0000256" key="9">
    <source>
        <dbReference type="ARBA" id="ARBA00024532"/>
    </source>
</evidence>
<comment type="catalytic activity">
    <reaction evidence="6">
        <text>5-hydroxy-(6E,8Z,11Z,14Z)-eicosatetraenoate + ATP + CoA = 5-hydroxy-(6E,8Z,11Z,14Z)-eicosatetraenoyl-CoA + AMP + diphosphate</text>
        <dbReference type="Rhea" id="RHEA:52108"/>
        <dbReference type="ChEBI" id="CHEBI:30616"/>
        <dbReference type="ChEBI" id="CHEBI:33019"/>
        <dbReference type="ChEBI" id="CHEBI:57287"/>
        <dbReference type="ChEBI" id="CHEBI:65341"/>
        <dbReference type="ChEBI" id="CHEBI:136407"/>
        <dbReference type="ChEBI" id="CHEBI:456215"/>
    </reaction>
    <physiologicalReaction direction="left-to-right" evidence="6">
        <dbReference type="Rhea" id="RHEA:52109"/>
    </physiologicalReaction>
</comment>
<dbReference type="GO" id="GO:0005783">
    <property type="term" value="C:endoplasmic reticulum"/>
    <property type="evidence" value="ECO:0007669"/>
    <property type="project" value="TreeGrafter"/>
</dbReference>
<evidence type="ECO:0000256" key="8">
    <source>
        <dbReference type="ARBA" id="ARBA00024495"/>
    </source>
</evidence>
<keyword evidence="16" id="KW-1185">Reference proteome</keyword>
<dbReference type="SUPFAM" id="SSF56801">
    <property type="entry name" value="Acetyl-CoA synthetase-like"/>
    <property type="match status" value="1"/>
</dbReference>
<comment type="catalytic activity">
    <reaction evidence="12">
        <text>hexadecanoate + ATP + CoA = hexadecanoyl-CoA + AMP + diphosphate</text>
        <dbReference type="Rhea" id="RHEA:30751"/>
        <dbReference type="ChEBI" id="CHEBI:7896"/>
        <dbReference type="ChEBI" id="CHEBI:30616"/>
        <dbReference type="ChEBI" id="CHEBI:33019"/>
        <dbReference type="ChEBI" id="CHEBI:57287"/>
        <dbReference type="ChEBI" id="CHEBI:57379"/>
        <dbReference type="ChEBI" id="CHEBI:456215"/>
    </reaction>
    <physiologicalReaction direction="left-to-right" evidence="12">
        <dbReference type="Rhea" id="RHEA:30752"/>
    </physiologicalReaction>
</comment>
<dbReference type="GO" id="GO:0005524">
    <property type="term" value="F:ATP binding"/>
    <property type="evidence" value="ECO:0007669"/>
    <property type="project" value="UniProtKB-KW"/>
</dbReference>
<keyword evidence="2 13" id="KW-0436">Ligase</keyword>
<evidence type="ECO:0000313" key="15">
    <source>
        <dbReference type="EMBL" id="KHN77063.1"/>
    </source>
</evidence>
<organism evidence="15 16">
    <name type="scientific">Toxocara canis</name>
    <name type="common">Canine roundworm</name>
    <dbReference type="NCBI Taxonomy" id="6265"/>
    <lineage>
        <taxon>Eukaryota</taxon>
        <taxon>Metazoa</taxon>
        <taxon>Ecdysozoa</taxon>
        <taxon>Nematoda</taxon>
        <taxon>Chromadorea</taxon>
        <taxon>Rhabditida</taxon>
        <taxon>Spirurina</taxon>
        <taxon>Ascaridomorpha</taxon>
        <taxon>Ascaridoidea</taxon>
        <taxon>Toxocaridae</taxon>
        <taxon>Toxocara</taxon>
    </lineage>
</organism>
<dbReference type="Pfam" id="PF00501">
    <property type="entry name" value="AMP-binding"/>
    <property type="match status" value="1"/>
</dbReference>
<evidence type="ECO:0000256" key="2">
    <source>
        <dbReference type="ARBA" id="ARBA00022598"/>
    </source>
</evidence>
<comment type="function">
    <text evidence="13">Catalyzes the conversion of long-chain fatty acids to their active form acyl-CoAs for both synthesis of cellular lipids, and degradation via beta-oxidation.</text>
</comment>
<dbReference type="OMA" id="HADPEHS"/>
<comment type="catalytic activity">
    <reaction evidence="8">
        <text>12-hydroxy-(5Z,8Z,10E,14Z)-eicosatetraenoate + ATP + CoA = 12-hydroxy-(5Z,8Z,10E,14Z)-eicosatetraenoyl-CoA + AMP + diphosphate</text>
        <dbReference type="Rhea" id="RHEA:52112"/>
        <dbReference type="ChEBI" id="CHEBI:30616"/>
        <dbReference type="ChEBI" id="CHEBI:33019"/>
        <dbReference type="ChEBI" id="CHEBI:57287"/>
        <dbReference type="ChEBI" id="CHEBI:90718"/>
        <dbReference type="ChEBI" id="CHEBI:136408"/>
        <dbReference type="ChEBI" id="CHEBI:456215"/>
    </reaction>
    <physiologicalReaction direction="left-to-right" evidence="8">
        <dbReference type="Rhea" id="RHEA:52113"/>
    </physiologicalReaction>
</comment>
<dbReference type="InterPro" id="IPR000873">
    <property type="entry name" value="AMP-dep_synth/lig_dom"/>
</dbReference>
<evidence type="ECO:0000256" key="5">
    <source>
        <dbReference type="ARBA" id="ARBA00022840"/>
    </source>
</evidence>
<name>A0A0B2V686_TOXCA</name>
<evidence type="ECO:0000256" key="4">
    <source>
        <dbReference type="ARBA" id="ARBA00022832"/>
    </source>
</evidence>
<keyword evidence="13" id="KW-0443">Lipid metabolism</keyword>
<evidence type="ECO:0000256" key="6">
    <source>
        <dbReference type="ARBA" id="ARBA00024469"/>
    </source>
</evidence>
<dbReference type="CDD" id="cd05927">
    <property type="entry name" value="LC-FACS_euk"/>
    <property type="match status" value="1"/>
</dbReference>
<dbReference type="InterPro" id="IPR020845">
    <property type="entry name" value="AMP-binding_CS"/>
</dbReference>
<dbReference type="Proteomes" id="UP000031036">
    <property type="component" value="Unassembled WGS sequence"/>
</dbReference>
<comment type="catalytic activity">
    <reaction evidence="7">
        <text>a long-chain fatty acid + ATP + CoA = a long-chain fatty acyl-CoA + AMP + diphosphate</text>
        <dbReference type="Rhea" id="RHEA:15421"/>
        <dbReference type="ChEBI" id="CHEBI:30616"/>
        <dbReference type="ChEBI" id="CHEBI:33019"/>
        <dbReference type="ChEBI" id="CHEBI:57287"/>
        <dbReference type="ChEBI" id="CHEBI:57560"/>
        <dbReference type="ChEBI" id="CHEBI:83139"/>
        <dbReference type="ChEBI" id="CHEBI:456215"/>
        <dbReference type="EC" id="6.2.1.3"/>
    </reaction>
    <physiologicalReaction direction="left-to-right" evidence="7">
        <dbReference type="Rhea" id="RHEA:15422"/>
    </physiologicalReaction>
</comment>
<comment type="caution">
    <text evidence="15">The sequence shown here is derived from an EMBL/GenBank/DDBJ whole genome shotgun (WGS) entry which is preliminary data.</text>
</comment>
<dbReference type="GO" id="GO:0047676">
    <property type="term" value="F:arachidonate-CoA ligase activity"/>
    <property type="evidence" value="ECO:0007669"/>
    <property type="project" value="UniProtKB-EC"/>
</dbReference>
<dbReference type="InterPro" id="IPR042099">
    <property type="entry name" value="ANL_N_sf"/>
</dbReference>
<evidence type="ECO:0000256" key="1">
    <source>
        <dbReference type="ARBA" id="ARBA00006432"/>
    </source>
</evidence>
<keyword evidence="4 13" id="KW-0276">Fatty acid metabolism</keyword>
<evidence type="ECO:0000256" key="7">
    <source>
        <dbReference type="ARBA" id="ARBA00024484"/>
    </source>
</evidence>
<dbReference type="PANTHER" id="PTHR43272">
    <property type="entry name" value="LONG-CHAIN-FATTY-ACID--COA LIGASE"/>
    <property type="match status" value="1"/>
</dbReference>
<comment type="similarity">
    <text evidence="1 13">Belongs to the ATP-dependent AMP-binding enzyme family.</text>
</comment>
<dbReference type="EC" id="6.2.1.3" evidence="13"/>
<dbReference type="GO" id="GO:0016020">
    <property type="term" value="C:membrane"/>
    <property type="evidence" value="ECO:0007669"/>
    <property type="project" value="TreeGrafter"/>
</dbReference>
<evidence type="ECO:0000256" key="3">
    <source>
        <dbReference type="ARBA" id="ARBA00022741"/>
    </source>
</evidence>
<dbReference type="PROSITE" id="PS00455">
    <property type="entry name" value="AMP_BINDING"/>
    <property type="match status" value="1"/>
</dbReference>
<evidence type="ECO:0000256" key="13">
    <source>
        <dbReference type="RuleBase" id="RU369030"/>
    </source>
</evidence>
<protein>
    <recommendedName>
        <fullName evidence="13">Long-chain-fatty-acid--CoA ligase</fullName>
        <ecNumber evidence="13">6.2.1.3</ecNumber>
    </recommendedName>
</protein>
<evidence type="ECO:0000256" key="12">
    <source>
        <dbReference type="ARBA" id="ARBA00049139"/>
    </source>
</evidence>
<dbReference type="InterPro" id="IPR045311">
    <property type="entry name" value="LC-FACS_euk"/>
</dbReference>
<proteinExistence type="inferred from homology"/>
<comment type="catalytic activity">
    <reaction evidence="10">
        <text>(5Z,8Z,11Z,14Z)-eicosatetraenoate + ATP + CoA = (5Z,8Z,11Z,14Z)-eicosatetraenoyl-CoA + AMP + diphosphate</text>
        <dbReference type="Rhea" id="RHEA:19713"/>
        <dbReference type="ChEBI" id="CHEBI:30616"/>
        <dbReference type="ChEBI" id="CHEBI:32395"/>
        <dbReference type="ChEBI" id="CHEBI:33019"/>
        <dbReference type="ChEBI" id="CHEBI:57287"/>
        <dbReference type="ChEBI" id="CHEBI:57368"/>
        <dbReference type="ChEBI" id="CHEBI:456215"/>
        <dbReference type="EC" id="6.2.1.15"/>
    </reaction>
    <physiologicalReaction direction="left-to-right" evidence="10">
        <dbReference type="Rhea" id="RHEA:19714"/>
    </physiologicalReaction>
</comment>
<evidence type="ECO:0000259" key="14">
    <source>
        <dbReference type="Pfam" id="PF00501"/>
    </source>
</evidence>
<feature type="domain" description="AMP-dependent synthetase/ligase" evidence="14">
    <location>
        <begin position="81"/>
        <end position="482"/>
    </location>
</feature>
<comment type="catalytic activity">
    <reaction evidence="9">
        <text>15-hydroxy-(5Z,8Z,11Z,13E)-eicosatetraenoate + ATP + CoA = 15-hydroxy-(5Z,8Z,11Z,13E)-eicosatetraenoyl-CoA + AMP + diphosphate</text>
        <dbReference type="Rhea" id="RHEA:52116"/>
        <dbReference type="ChEBI" id="CHEBI:30616"/>
        <dbReference type="ChEBI" id="CHEBI:33019"/>
        <dbReference type="ChEBI" id="CHEBI:57287"/>
        <dbReference type="ChEBI" id="CHEBI:78832"/>
        <dbReference type="ChEBI" id="CHEBI:136409"/>
        <dbReference type="ChEBI" id="CHEBI:456215"/>
    </reaction>
    <physiologicalReaction direction="left-to-right" evidence="9">
        <dbReference type="Rhea" id="RHEA:52117"/>
    </physiologicalReaction>
</comment>
<dbReference type="Gene3D" id="3.40.50.12780">
    <property type="entry name" value="N-terminal domain of ligase-like"/>
    <property type="match status" value="1"/>
</dbReference>
<dbReference type="PANTHER" id="PTHR43272:SF107">
    <property type="entry name" value="LONG-CHAIN-FATTY-ACID--COA LIGASE 5"/>
    <property type="match status" value="1"/>
</dbReference>
<evidence type="ECO:0000256" key="10">
    <source>
        <dbReference type="ARBA" id="ARBA00024548"/>
    </source>
</evidence>
<dbReference type="EMBL" id="JPKZ01002385">
    <property type="protein sequence ID" value="KHN77063.1"/>
    <property type="molecule type" value="Genomic_DNA"/>
</dbReference>
<sequence length="661" mass="74188">MSDKDVASNYIKLEPIVDLHAQTRILPDGSRVAAFLEGNQLKRYNFEDAKTISEAVQRGLRVSNNGPMLGYRTQQPDGRKPYVWITYKEAIERSFDLTAGLGKLGARPGQETFIAIYARNRPEWIISELAIYNNRNIVVTLYDTLGPEARSFIINQASIEIAICDDEQKALGMIEEILRTPTLKHLIVLDQFGEKLKRNATLHNVSVHSFDEVVDMGRQAEKSYLQAPSPEDLCTLCYTSGTTGMPKGVMLTHGNVTAATTIFQTCSSIDFGPSDTALSYLPLAHMYERMVECQMYSLGVKVGFFSGNIRLLNDDMKELKPTIVPLVPRLLTRIYDKAIAEADRSYITKVMLNVALAYKSYELRRGIVRNNSIFDSLVFKRMQEEMGGRVRFMTVGAAPISGDVLNFARAAFGAIIVEGYGQTENSAACTVCITADMDTGQVGIPSVCNAIKLIDVPELGYFAKDNVGEICIRGYNIFKGYYKDEEKTRETLDEDGWLHSGDIGRWTKNGVLQIIDRKKNIFKLQQGEYIAPDKIETIYAHSKFVRNVFVYGESLKSSLIAIVVPEEQVLKSVAKDLKLGLNDASFEELCANKELKKIVFEDIIEAGKKGGLNSLELVKDIYLSAEPFTIDNDLMTPTMKCKRPQIQKRFRQQLQQMYSEL</sequence>
<dbReference type="STRING" id="6265.A0A0B2V686"/>